<protein>
    <submittedName>
        <fullName evidence="3">Uncharacterized protein</fullName>
    </submittedName>
</protein>
<proteinExistence type="predicted"/>
<dbReference type="AlphaFoldDB" id="A0A4Y9Z9N5"/>
<reference evidence="3 4" key="1">
    <citation type="submission" date="2019-02" db="EMBL/GenBank/DDBJ databases">
        <title>Genome sequencing of the rare red list fungi Dentipellis fragilis.</title>
        <authorList>
            <person name="Buettner E."/>
            <person name="Kellner H."/>
        </authorList>
    </citation>
    <scope>NUCLEOTIDE SEQUENCE [LARGE SCALE GENOMIC DNA]</scope>
    <source>
        <strain evidence="3 4">DSM 105465</strain>
    </source>
</reference>
<dbReference type="OrthoDB" id="10317748at2759"/>
<feature type="compositionally biased region" description="Polar residues" evidence="1">
    <location>
        <begin position="89"/>
        <end position="98"/>
    </location>
</feature>
<feature type="chain" id="PRO_5021250082" evidence="2">
    <location>
        <begin position="19"/>
        <end position="123"/>
    </location>
</feature>
<comment type="caution">
    <text evidence="3">The sequence shown here is derived from an EMBL/GenBank/DDBJ whole genome shotgun (WGS) entry which is preliminary data.</text>
</comment>
<dbReference type="Proteomes" id="UP000298327">
    <property type="component" value="Unassembled WGS sequence"/>
</dbReference>
<evidence type="ECO:0000313" key="4">
    <source>
        <dbReference type="Proteomes" id="UP000298327"/>
    </source>
</evidence>
<feature type="signal peptide" evidence="2">
    <location>
        <begin position="1"/>
        <end position="18"/>
    </location>
</feature>
<dbReference type="EMBL" id="SEOQ01000046">
    <property type="protein sequence ID" value="TFY71566.1"/>
    <property type="molecule type" value="Genomic_DNA"/>
</dbReference>
<gene>
    <name evidence="3" type="ORF">EVG20_g1451</name>
</gene>
<evidence type="ECO:0000256" key="2">
    <source>
        <dbReference type="SAM" id="SignalP"/>
    </source>
</evidence>
<sequence>MYFNVIALVLSLALGTSAAPVTLTDPSVVTYGSVAPNATTEVDTTALTPADAFTGAKSFDVAGFRRSVKFGRDGAFDPSTEGPLIPVTEATNDTSSDNSTVPLGLQRLKDSSAHLAEFVGFRR</sequence>
<evidence type="ECO:0000313" key="3">
    <source>
        <dbReference type="EMBL" id="TFY71566.1"/>
    </source>
</evidence>
<organism evidence="3 4">
    <name type="scientific">Dentipellis fragilis</name>
    <dbReference type="NCBI Taxonomy" id="205917"/>
    <lineage>
        <taxon>Eukaryota</taxon>
        <taxon>Fungi</taxon>
        <taxon>Dikarya</taxon>
        <taxon>Basidiomycota</taxon>
        <taxon>Agaricomycotina</taxon>
        <taxon>Agaricomycetes</taxon>
        <taxon>Russulales</taxon>
        <taxon>Hericiaceae</taxon>
        <taxon>Dentipellis</taxon>
    </lineage>
</organism>
<keyword evidence="4" id="KW-1185">Reference proteome</keyword>
<keyword evidence="2" id="KW-0732">Signal</keyword>
<evidence type="ECO:0000256" key="1">
    <source>
        <dbReference type="SAM" id="MobiDB-lite"/>
    </source>
</evidence>
<accession>A0A4Y9Z9N5</accession>
<name>A0A4Y9Z9N5_9AGAM</name>
<feature type="region of interest" description="Disordered" evidence="1">
    <location>
        <begin position="79"/>
        <end position="98"/>
    </location>
</feature>